<evidence type="ECO:0000256" key="1">
    <source>
        <dbReference type="SAM" id="Phobius"/>
    </source>
</evidence>
<dbReference type="InterPro" id="IPR036938">
    <property type="entry name" value="PAP2/HPO_sf"/>
</dbReference>
<name>A0ABU0LU30_9HYPH</name>
<feature type="transmembrane region" description="Helical" evidence="1">
    <location>
        <begin position="12"/>
        <end position="36"/>
    </location>
</feature>
<dbReference type="PANTHER" id="PTHR14969:SF13">
    <property type="entry name" value="AT30094P"/>
    <property type="match status" value="1"/>
</dbReference>
<dbReference type="Pfam" id="PF01569">
    <property type="entry name" value="PAP2"/>
    <property type="match status" value="1"/>
</dbReference>
<accession>A0ABU0LU30</accession>
<dbReference type="SMART" id="SM00014">
    <property type="entry name" value="acidPPc"/>
    <property type="match status" value="1"/>
</dbReference>
<keyword evidence="1" id="KW-0812">Transmembrane</keyword>
<protein>
    <submittedName>
        <fullName evidence="3">Undecaprenyl-diphosphatase</fullName>
        <ecNumber evidence="3">3.6.1.27</ecNumber>
    </submittedName>
</protein>
<dbReference type="EMBL" id="JAUSVR010000010">
    <property type="protein sequence ID" value="MDQ0512224.1"/>
    <property type="molecule type" value="Genomic_DNA"/>
</dbReference>
<feature type="transmembrane region" description="Helical" evidence="1">
    <location>
        <begin position="147"/>
        <end position="166"/>
    </location>
</feature>
<dbReference type="SUPFAM" id="SSF48317">
    <property type="entry name" value="Acid phosphatase/Vanadium-dependent haloperoxidase"/>
    <property type="match status" value="1"/>
</dbReference>
<gene>
    <name evidence="3" type="ORF">QOZ99_003126</name>
</gene>
<dbReference type="EC" id="3.6.1.27" evidence="3"/>
<keyword evidence="3" id="KW-0378">Hydrolase</keyword>
<organism evidence="3 4">
    <name type="scientific">Ancylobacter amanitiformis</name>
    <dbReference type="NCBI Taxonomy" id="217069"/>
    <lineage>
        <taxon>Bacteria</taxon>
        <taxon>Pseudomonadati</taxon>
        <taxon>Pseudomonadota</taxon>
        <taxon>Alphaproteobacteria</taxon>
        <taxon>Hyphomicrobiales</taxon>
        <taxon>Xanthobacteraceae</taxon>
        <taxon>Ancylobacter</taxon>
    </lineage>
</organism>
<feature type="transmembrane region" description="Helical" evidence="1">
    <location>
        <begin position="204"/>
        <end position="225"/>
    </location>
</feature>
<sequence length="245" mass="26101">MKAGSQFIPRWIATEFGLLLALAGAAAGLLAFALIAEEMVEGDSHGFDEAILLAFRAPGDSAEPLGPAWLEIVVRDITAMGSTTVLALVTLVVVGFLITDGKRSAALFVALATAGGGIMSYVLKIGFDRPRPDLVAHLVDVHTLSFPSGHAMGSAVTYLTLGALIVRTEARRRLKIYVLAVAIALTLVIGLSRIYLGVHWPTDVLAGWSAGSAWALACWTLALWLQRRGRIETDAPSPENDRRTD</sequence>
<evidence type="ECO:0000313" key="3">
    <source>
        <dbReference type="EMBL" id="MDQ0512224.1"/>
    </source>
</evidence>
<feature type="domain" description="Phosphatidic acid phosphatase type 2/haloperoxidase" evidence="2">
    <location>
        <begin position="106"/>
        <end position="219"/>
    </location>
</feature>
<dbReference type="Gene3D" id="1.20.144.10">
    <property type="entry name" value="Phosphatidic acid phosphatase type 2/haloperoxidase"/>
    <property type="match status" value="1"/>
</dbReference>
<comment type="caution">
    <text evidence="3">The sequence shown here is derived from an EMBL/GenBank/DDBJ whole genome shotgun (WGS) entry which is preliminary data.</text>
</comment>
<keyword evidence="1" id="KW-1133">Transmembrane helix</keyword>
<dbReference type="InterPro" id="IPR000326">
    <property type="entry name" value="PAP2/HPO"/>
</dbReference>
<dbReference type="RefSeq" id="WP_306890900.1">
    <property type="nucleotide sequence ID" value="NZ_JAUSVR010000010.1"/>
</dbReference>
<feature type="transmembrane region" description="Helical" evidence="1">
    <location>
        <begin position="105"/>
        <end position="127"/>
    </location>
</feature>
<reference evidence="3 4" key="1">
    <citation type="submission" date="2023-07" db="EMBL/GenBank/DDBJ databases">
        <title>Genomic Encyclopedia of Type Strains, Phase IV (KMG-IV): sequencing the most valuable type-strain genomes for metagenomic binning, comparative biology and taxonomic classification.</title>
        <authorList>
            <person name="Goeker M."/>
        </authorList>
    </citation>
    <scope>NUCLEOTIDE SEQUENCE [LARGE SCALE GENOMIC DNA]</scope>
    <source>
        <strain evidence="3 4">DSM 15561</strain>
    </source>
</reference>
<feature type="transmembrane region" description="Helical" evidence="1">
    <location>
        <begin position="178"/>
        <end position="198"/>
    </location>
</feature>
<keyword evidence="4" id="KW-1185">Reference proteome</keyword>
<proteinExistence type="predicted"/>
<dbReference type="CDD" id="cd03392">
    <property type="entry name" value="PAP2_like_2"/>
    <property type="match status" value="1"/>
</dbReference>
<dbReference type="GO" id="GO:0050380">
    <property type="term" value="F:undecaprenyl-diphosphatase activity"/>
    <property type="evidence" value="ECO:0007669"/>
    <property type="project" value="UniProtKB-EC"/>
</dbReference>
<dbReference type="PANTHER" id="PTHR14969">
    <property type="entry name" value="SPHINGOSINE-1-PHOSPHATE PHOSPHOHYDROLASE"/>
    <property type="match status" value="1"/>
</dbReference>
<dbReference type="Proteomes" id="UP001235094">
    <property type="component" value="Unassembled WGS sequence"/>
</dbReference>
<evidence type="ECO:0000313" key="4">
    <source>
        <dbReference type="Proteomes" id="UP001235094"/>
    </source>
</evidence>
<feature type="transmembrane region" description="Helical" evidence="1">
    <location>
        <begin position="77"/>
        <end position="98"/>
    </location>
</feature>
<evidence type="ECO:0000259" key="2">
    <source>
        <dbReference type="SMART" id="SM00014"/>
    </source>
</evidence>
<keyword evidence="1" id="KW-0472">Membrane</keyword>